<dbReference type="SUPFAM" id="SSF56801">
    <property type="entry name" value="Acetyl-CoA synthetase-like"/>
    <property type="match status" value="1"/>
</dbReference>
<name>R4KA72_9FIRM</name>
<dbReference type="PROSITE" id="PS00455">
    <property type="entry name" value="AMP_BINDING"/>
    <property type="match status" value="1"/>
</dbReference>
<dbReference type="NCBIfam" id="NF004837">
    <property type="entry name" value="PRK06187.1"/>
    <property type="match status" value="1"/>
</dbReference>
<sequence length="516" mass="57827">MIIGDLLDRNARRYPKKTAVFFRETRYTFGELKNRVCRLSNAFWEMGIRKGDRVALLLENCHQYLELYLAVTSKGAIAVPLNYRQAGRELTYIINDAQVKAVVSCKAYLPVLNAIEKDLQGVKYYISIDGGEKVLDYEQLITAASAAEKAPVTVSDSDVAYLMYTSGTTGYPKGVILTHKNIIMTSMNLSWSYHYIEPDDVTINFAPLFHSGQASISMCHFYSGATNIIMEKFNPQSILETIQKEKVTNFWAAPTMINMLIKYPEFARYDLSSLRQIAYSGAPMPVPLLKECLALIGPKFIQMYGLTEAGPHLTSLAQEDHVAEGPPEKVRRLGSVGKEVLNTQVRVVNERGEDVAPGEVGEIIGKGDNIMQGYWNLPKATAEALRDGWLYTGDLATVDEDGYIYIVDCKKDMIISGGENIYPKELENVIYEHPAVLEAAVIGLPDTHWGELVMALIVLKQGQQVTEEEIIEYCKKNLASYKKPKRVKFIDELPKNPSGKVLKTVLRQKFGEKKPI</sequence>
<keyword evidence="6" id="KW-1185">Reference proteome</keyword>
<dbReference type="Proteomes" id="UP000013520">
    <property type="component" value="Chromosome"/>
</dbReference>
<dbReference type="Gene3D" id="3.30.300.30">
    <property type="match status" value="1"/>
</dbReference>
<dbReference type="KEGG" id="dgi:Desgi_0495"/>
<evidence type="ECO:0000313" key="6">
    <source>
        <dbReference type="Proteomes" id="UP000013520"/>
    </source>
</evidence>
<dbReference type="eggNOG" id="COG0318">
    <property type="taxonomic scope" value="Bacteria"/>
</dbReference>
<dbReference type="PANTHER" id="PTHR24096">
    <property type="entry name" value="LONG-CHAIN-FATTY-ACID--COA LIGASE"/>
    <property type="match status" value="1"/>
</dbReference>
<keyword evidence="2 5" id="KW-0436">Ligase</keyword>
<evidence type="ECO:0000313" key="5">
    <source>
        <dbReference type="EMBL" id="AGL00063.1"/>
    </source>
</evidence>
<protein>
    <submittedName>
        <fullName evidence="5">Acyl-CoA synthetase (AMP-forming)/AMP-acid ligase II</fullName>
    </submittedName>
</protein>
<dbReference type="GO" id="GO:0016405">
    <property type="term" value="F:CoA-ligase activity"/>
    <property type="evidence" value="ECO:0007669"/>
    <property type="project" value="TreeGrafter"/>
</dbReference>
<evidence type="ECO:0000256" key="1">
    <source>
        <dbReference type="ARBA" id="ARBA00006432"/>
    </source>
</evidence>
<dbReference type="EMBL" id="CP003273">
    <property type="protein sequence ID" value="AGL00063.1"/>
    <property type="molecule type" value="Genomic_DNA"/>
</dbReference>
<feature type="domain" description="AMP-dependent synthetase/ligase" evidence="3">
    <location>
        <begin position="7"/>
        <end position="375"/>
    </location>
</feature>
<accession>R4KA72</accession>
<dbReference type="InterPro" id="IPR000873">
    <property type="entry name" value="AMP-dep_synth/lig_dom"/>
</dbReference>
<dbReference type="InterPro" id="IPR045851">
    <property type="entry name" value="AMP-bd_C_sf"/>
</dbReference>
<reference evidence="5 6" key="1">
    <citation type="submission" date="2012-01" db="EMBL/GenBank/DDBJ databases">
        <title>Complete sequence of Desulfotomaculum gibsoniae DSM 7213.</title>
        <authorList>
            <consortium name="US DOE Joint Genome Institute"/>
            <person name="Lucas S."/>
            <person name="Han J."/>
            <person name="Lapidus A."/>
            <person name="Cheng J.-F."/>
            <person name="Goodwin L."/>
            <person name="Pitluck S."/>
            <person name="Peters L."/>
            <person name="Ovchinnikova G."/>
            <person name="Teshima H."/>
            <person name="Detter J.C."/>
            <person name="Han C."/>
            <person name="Tapia R."/>
            <person name="Land M."/>
            <person name="Hauser L."/>
            <person name="Kyrpides N."/>
            <person name="Ivanova N."/>
            <person name="Pagani I."/>
            <person name="Parshina S."/>
            <person name="Plugge C."/>
            <person name="Muyzer G."/>
            <person name="Kuever J."/>
            <person name="Ivanova A."/>
            <person name="Nazina T."/>
            <person name="Klenk H.-P."/>
            <person name="Brambilla E."/>
            <person name="Spring S."/>
            <person name="Stams A.F."/>
            <person name="Woyke T."/>
        </authorList>
    </citation>
    <scope>NUCLEOTIDE SEQUENCE [LARGE SCALE GENOMIC DNA]</scope>
    <source>
        <strain evidence="5 6">DSM 7213</strain>
    </source>
</reference>
<evidence type="ECO:0000259" key="4">
    <source>
        <dbReference type="Pfam" id="PF13193"/>
    </source>
</evidence>
<dbReference type="Pfam" id="PF13193">
    <property type="entry name" value="AMP-binding_C"/>
    <property type="match status" value="1"/>
</dbReference>
<gene>
    <name evidence="5" type="ORF">Desgi_0495</name>
</gene>
<dbReference type="STRING" id="767817.Desgi_0495"/>
<evidence type="ECO:0000259" key="3">
    <source>
        <dbReference type="Pfam" id="PF00501"/>
    </source>
</evidence>
<dbReference type="OrthoDB" id="9778383at2"/>
<organism evidence="5 6">
    <name type="scientific">Desulfoscipio gibsoniae DSM 7213</name>
    <dbReference type="NCBI Taxonomy" id="767817"/>
    <lineage>
        <taxon>Bacteria</taxon>
        <taxon>Bacillati</taxon>
        <taxon>Bacillota</taxon>
        <taxon>Clostridia</taxon>
        <taxon>Eubacteriales</taxon>
        <taxon>Desulfallaceae</taxon>
        <taxon>Desulfoscipio</taxon>
    </lineage>
</organism>
<dbReference type="PANTHER" id="PTHR24096:SF267">
    <property type="entry name" value="MALONATE--COA LIGASE ACSF3, MITOCHONDRIAL"/>
    <property type="match status" value="1"/>
</dbReference>
<comment type="similarity">
    <text evidence="1">Belongs to the ATP-dependent AMP-binding enzyme family.</text>
</comment>
<proteinExistence type="inferred from homology"/>
<dbReference type="InterPro" id="IPR042099">
    <property type="entry name" value="ANL_N_sf"/>
</dbReference>
<dbReference type="HOGENOM" id="CLU_000022_59_7_9"/>
<dbReference type="Pfam" id="PF00501">
    <property type="entry name" value="AMP-binding"/>
    <property type="match status" value="1"/>
</dbReference>
<dbReference type="InterPro" id="IPR025110">
    <property type="entry name" value="AMP-bd_C"/>
</dbReference>
<dbReference type="RefSeq" id="WP_006523476.1">
    <property type="nucleotide sequence ID" value="NC_021184.1"/>
</dbReference>
<dbReference type="CDD" id="cd17631">
    <property type="entry name" value="FACL_FadD13-like"/>
    <property type="match status" value="1"/>
</dbReference>
<feature type="domain" description="AMP-binding enzyme C-terminal" evidence="4">
    <location>
        <begin position="425"/>
        <end position="500"/>
    </location>
</feature>
<dbReference type="InterPro" id="IPR020845">
    <property type="entry name" value="AMP-binding_CS"/>
</dbReference>
<dbReference type="FunFam" id="3.30.300.30:FF:000008">
    <property type="entry name" value="2,3-dihydroxybenzoate-AMP ligase"/>
    <property type="match status" value="1"/>
</dbReference>
<dbReference type="AlphaFoldDB" id="R4KA72"/>
<dbReference type="Gene3D" id="3.40.50.12780">
    <property type="entry name" value="N-terminal domain of ligase-like"/>
    <property type="match status" value="1"/>
</dbReference>
<evidence type="ECO:0000256" key="2">
    <source>
        <dbReference type="ARBA" id="ARBA00022598"/>
    </source>
</evidence>